<dbReference type="GO" id="GO:0016301">
    <property type="term" value="F:kinase activity"/>
    <property type="evidence" value="ECO:0007669"/>
    <property type="project" value="UniProtKB-KW"/>
</dbReference>
<accession>A0A3A9WXK0</accession>
<feature type="region of interest" description="Disordered" evidence="16">
    <location>
        <begin position="1"/>
        <end position="69"/>
    </location>
</feature>
<dbReference type="Gene3D" id="3.60.40.10">
    <property type="entry name" value="PPM-type phosphatase domain"/>
    <property type="match status" value="1"/>
</dbReference>
<keyword evidence="7" id="KW-0378">Hydrolase</keyword>
<evidence type="ECO:0000256" key="5">
    <source>
        <dbReference type="ARBA" id="ARBA00022741"/>
    </source>
</evidence>
<dbReference type="SUPFAM" id="SSF55781">
    <property type="entry name" value="GAF domain-like"/>
    <property type="match status" value="1"/>
</dbReference>
<evidence type="ECO:0000256" key="12">
    <source>
        <dbReference type="ARBA" id="ARBA00047761"/>
    </source>
</evidence>
<dbReference type="Pfam" id="PF01590">
    <property type="entry name" value="GAF"/>
    <property type="match status" value="1"/>
</dbReference>
<keyword evidence="2" id="KW-0597">Phosphoprotein</keyword>
<dbReference type="EMBL" id="RBDY01000004">
    <property type="protein sequence ID" value="RKN25160.1"/>
    <property type="molecule type" value="Genomic_DNA"/>
</dbReference>
<dbReference type="GO" id="GO:0005524">
    <property type="term" value="F:ATP binding"/>
    <property type="evidence" value="ECO:0007669"/>
    <property type="project" value="UniProtKB-KW"/>
</dbReference>
<proteinExistence type="predicted"/>
<gene>
    <name evidence="19" type="ORF">D7318_07905</name>
    <name evidence="18" type="ORF">D7319_07050</name>
</gene>
<dbReference type="Gene3D" id="3.30.450.20">
    <property type="entry name" value="PAS domain"/>
    <property type="match status" value="2"/>
</dbReference>
<evidence type="ECO:0000256" key="2">
    <source>
        <dbReference type="ARBA" id="ARBA00022553"/>
    </source>
</evidence>
<dbReference type="Pfam" id="PF07228">
    <property type="entry name" value="SpoIIE"/>
    <property type="match status" value="1"/>
</dbReference>
<organism evidence="18 21">
    <name type="scientific">Streptomyces radicis</name>
    <dbReference type="NCBI Taxonomy" id="1750517"/>
    <lineage>
        <taxon>Bacteria</taxon>
        <taxon>Bacillati</taxon>
        <taxon>Actinomycetota</taxon>
        <taxon>Actinomycetes</taxon>
        <taxon>Kitasatosporales</taxon>
        <taxon>Streptomycetaceae</taxon>
        <taxon>Streptomyces</taxon>
    </lineage>
</organism>
<dbReference type="Proteomes" id="UP000275024">
    <property type="component" value="Unassembled WGS sequence"/>
</dbReference>
<dbReference type="SUPFAM" id="SSF55785">
    <property type="entry name" value="PYP-like sensor domain (PAS domain)"/>
    <property type="match status" value="2"/>
</dbReference>
<dbReference type="InterPro" id="IPR035965">
    <property type="entry name" value="PAS-like_dom_sf"/>
</dbReference>
<dbReference type="EC" id="3.1.3.16" evidence="1"/>
<dbReference type="SUPFAM" id="SSF81606">
    <property type="entry name" value="PP2C-like"/>
    <property type="match status" value="1"/>
</dbReference>
<evidence type="ECO:0000256" key="7">
    <source>
        <dbReference type="ARBA" id="ARBA00022801"/>
    </source>
</evidence>
<dbReference type="Proteomes" id="UP000268652">
    <property type="component" value="Unassembled WGS sequence"/>
</dbReference>
<dbReference type="InterPro" id="IPR052016">
    <property type="entry name" value="Bact_Sigma-Reg"/>
</dbReference>
<reference evidence="20 21" key="1">
    <citation type="submission" date="2018-09" db="EMBL/GenBank/DDBJ databases">
        <title>Streptomyces sp. nov. DS1-2, an endophytic actinomycete isolated from roots of Dendrobium scabrilingue.</title>
        <authorList>
            <person name="Kuncharoen N."/>
            <person name="Kudo T."/>
            <person name="Ohkuma M."/>
            <person name="Yuki M."/>
            <person name="Tanasupawat S."/>
        </authorList>
    </citation>
    <scope>NUCLEOTIDE SEQUENCE [LARGE SCALE GENOMIC DNA]</scope>
    <source>
        <strain evidence="18 21">AZ1-7</strain>
        <strain evidence="19 20">DS1-2</strain>
    </source>
</reference>
<dbReference type="Gene3D" id="3.30.450.40">
    <property type="match status" value="1"/>
</dbReference>
<dbReference type="PANTHER" id="PTHR43156">
    <property type="entry name" value="STAGE II SPORULATION PROTEIN E-RELATED"/>
    <property type="match status" value="1"/>
</dbReference>
<comment type="caution">
    <text evidence="18">The sequence shown here is derived from an EMBL/GenBank/DDBJ whole genome shotgun (WGS) entry which is preliminary data.</text>
</comment>
<sequence>MEALNRLSSNGTNQTRGLRHPPFRSPPQEPGATMRARGDTRRSSVRGPGPPMAAPDPPDREAADAAAPAVAVTDADGVVTAWSPGAERLLGHRAADVMGRSVATLLLADPGGDLGGDLARVLRARAGWTGFAEVRHREGHAVPLRVRVSPLSAEGGEARWLFSAGALIPAHGGEGVADEALTVLLHRSPMAVGVWDTELRLLWMNDAAARATERSLRDQVGRPVTEMPEGFDSPGLVTTMRRVLDHGAPVIDHEYPWRSADGRRSRTLSVSFFRLEAEDGRPMAVCTVAVDVSRSWARERIRLLGEASTRIGSSLDVMRTAQELAELSVPVIADYVAVDLAEAVPVRDEPLGRLDATEVSVPAFRRAGAASIHEGIPESLWARGEAVYVPSASPFTEVLSLGRSHFEPRIDVVPGTWWDADPRRARVARETGMHSLMITPLVARGETLGIAVFVRTENPRPFDKDDLVLAEELVLRAALGLDNARQYTREHATALALQRNLLPHDLGGAPAIEVATRYLPAHLRDGVGGDWFDVFGLDDDRIALVVGDVVGHGLNAAATMGQLRTAIRTLAYVGLPPGKLLGRLDALALRLVEGDSGSGHPQPLNATCVFAVYDPATRRCTMARAGHPPPALLAPDGGVTLLDLPAGTPIGVGMGAFDFESLEVVLDEGAVLALYTDGLVETRDIDIDTGLDRLRGALDRTGQPLDELCDGVIDTMVGDRLTEDDIALLLARVRPSD</sequence>
<evidence type="ECO:0000256" key="9">
    <source>
        <dbReference type="ARBA" id="ARBA00022842"/>
    </source>
</evidence>
<dbReference type="GO" id="GO:0046872">
    <property type="term" value="F:metal ion binding"/>
    <property type="evidence" value="ECO:0007669"/>
    <property type="project" value="UniProtKB-KW"/>
</dbReference>
<dbReference type="PANTHER" id="PTHR43156:SF2">
    <property type="entry name" value="STAGE II SPORULATION PROTEIN E"/>
    <property type="match status" value="1"/>
</dbReference>
<evidence type="ECO:0000256" key="11">
    <source>
        <dbReference type="ARBA" id="ARBA00023211"/>
    </source>
</evidence>
<evidence type="ECO:0000256" key="3">
    <source>
        <dbReference type="ARBA" id="ARBA00022679"/>
    </source>
</evidence>
<keyword evidence="11" id="KW-0464">Manganese</keyword>
<evidence type="ECO:0000256" key="13">
    <source>
        <dbReference type="ARBA" id="ARBA00056274"/>
    </source>
</evidence>
<feature type="domain" description="PAS" evidence="17">
    <location>
        <begin position="60"/>
        <end position="125"/>
    </location>
</feature>
<keyword evidence="20" id="KW-1185">Reference proteome</keyword>
<evidence type="ECO:0000256" key="8">
    <source>
        <dbReference type="ARBA" id="ARBA00022840"/>
    </source>
</evidence>
<keyword evidence="5" id="KW-0547">Nucleotide-binding</keyword>
<keyword evidence="3" id="KW-0808">Transferase</keyword>
<dbReference type="GO" id="GO:0004722">
    <property type="term" value="F:protein serine/threonine phosphatase activity"/>
    <property type="evidence" value="ECO:0007669"/>
    <property type="project" value="UniProtKB-EC"/>
</dbReference>
<dbReference type="Pfam" id="PF08448">
    <property type="entry name" value="PAS_4"/>
    <property type="match status" value="2"/>
</dbReference>
<dbReference type="InterPro" id="IPR000014">
    <property type="entry name" value="PAS"/>
</dbReference>
<dbReference type="InterPro" id="IPR029016">
    <property type="entry name" value="GAF-like_dom_sf"/>
</dbReference>
<dbReference type="CDD" id="cd00130">
    <property type="entry name" value="PAS"/>
    <property type="match status" value="2"/>
</dbReference>
<keyword evidence="8" id="KW-0067">ATP-binding</keyword>
<dbReference type="SMART" id="SM00331">
    <property type="entry name" value="PP2C_SIG"/>
    <property type="match status" value="1"/>
</dbReference>
<dbReference type="AlphaFoldDB" id="A0A3A9WXK0"/>
<dbReference type="InterPro" id="IPR036457">
    <property type="entry name" value="PPM-type-like_dom_sf"/>
</dbReference>
<evidence type="ECO:0000256" key="4">
    <source>
        <dbReference type="ARBA" id="ARBA00022723"/>
    </source>
</evidence>
<evidence type="ECO:0000259" key="17">
    <source>
        <dbReference type="PROSITE" id="PS50112"/>
    </source>
</evidence>
<keyword evidence="10" id="KW-0904">Protein phosphatase</keyword>
<dbReference type="InterPro" id="IPR001932">
    <property type="entry name" value="PPM-type_phosphatase-like_dom"/>
</dbReference>
<evidence type="ECO:0000256" key="10">
    <source>
        <dbReference type="ARBA" id="ARBA00022912"/>
    </source>
</evidence>
<dbReference type="FunFam" id="3.30.450.40:FF:000035">
    <property type="entry name" value="PAS sensor protein"/>
    <property type="match status" value="1"/>
</dbReference>
<dbReference type="PROSITE" id="PS50112">
    <property type="entry name" value="PAS"/>
    <property type="match status" value="1"/>
</dbReference>
<evidence type="ECO:0000256" key="6">
    <source>
        <dbReference type="ARBA" id="ARBA00022777"/>
    </source>
</evidence>
<dbReference type="FunFam" id="3.60.40.10:FF:000005">
    <property type="entry name" value="Serine/threonine protein phosphatase"/>
    <property type="match status" value="1"/>
</dbReference>
<keyword evidence="4" id="KW-0479">Metal-binding</keyword>
<evidence type="ECO:0000313" key="20">
    <source>
        <dbReference type="Proteomes" id="UP000268652"/>
    </source>
</evidence>
<dbReference type="SMART" id="SM00065">
    <property type="entry name" value="GAF"/>
    <property type="match status" value="1"/>
</dbReference>
<comment type="catalytic activity">
    <reaction evidence="12">
        <text>O-phospho-L-seryl-[protein] + H2O = L-seryl-[protein] + phosphate</text>
        <dbReference type="Rhea" id="RHEA:20629"/>
        <dbReference type="Rhea" id="RHEA-COMP:9863"/>
        <dbReference type="Rhea" id="RHEA-COMP:11604"/>
        <dbReference type="ChEBI" id="CHEBI:15377"/>
        <dbReference type="ChEBI" id="CHEBI:29999"/>
        <dbReference type="ChEBI" id="CHEBI:43474"/>
        <dbReference type="ChEBI" id="CHEBI:83421"/>
        <dbReference type="EC" id="3.1.3.16"/>
    </reaction>
</comment>
<keyword evidence="9" id="KW-0460">Magnesium</keyword>
<evidence type="ECO:0000256" key="16">
    <source>
        <dbReference type="SAM" id="MobiDB-lite"/>
    </source>
</evidence>
<evidence type="ECO:0000256" key="15">
    <source>
        <dbReference type="ARBA" id="ARBA00081350"/>
    </source>
</evidence>
<name>A0A3A9WXK0_9ACTN</name>
<feature type="compositionally biased region" description="Polar residues" evidence="16">
    <location>
        <begin position="1"/>
        <end position="16"/>
    </location>
</feature>
<keyword evidence="6" id="KW-0418">Kinase</keyword>
<protein>
    <recommendedName>
        <fullName evidence="1">protein-serine/threonine phosphatase</fullName>
        <ecNumber evidence="1">3.1.3.16</ecNumber>
    </recommendedName>
    <alternativeName>
        <fullName evidence="15">Protein-serine/threonine phosphatase</fullName>
    </alternativeName>
    <alternativeName>
        <fullName evidence="14">Serine/threonine-protein kinase</fullName>
    </alternativeName>
</protein>
<dbReference type="InterPro" id="IPR003018">
    <property type="entry name" value="GAF"/>
</dbReference>
<evidence type="ECO:0000256" key="1">
    <source>
        <dbReference type="ARBA" id="ARBA00013081"/>
    </source>
</evidence>
<dbReference type="NCBIfam" id="TIGR00229">
    <property type="entry name" value="sensory_box"/>
    <property type="match status" value="1"/>
</dbReference>
<evidence type="ECO:0000313" key="21">
    <source>
        <dbReference type="Proteomes" id="UP000275024"/>
    </source>
</evidence>
<comment type="function">
    <text evidence="13">Primarily acts as an independent SigF regulator that is sensitive to the osmosensory signal, mediating the cross talk of PknD with the SigF regulon. Possesses both phosphatase and kinase activities. The kinase domain functions as a classic anti-sigma factor-like kinase to phosphorylate the anti-anti-sigma factor domain at the canonical regulatory site, and the phosphatase domain antagonizes this activity.</text>
</comment>
<dbReference type="EMBL" id="RBDX01000004">
    <property type="protein sequence ID" value="RKN10897.1"/>
    <property type="molecule type" value="Genomic_DNA"/>
</dbReference>
<evidence type="ECO:0000256" key="14">
    <source>
        <dbReference type="ARBA" id="ARBA00075117"/>
    </source>
</evidence>
<evidence type="ECO:0000313" key="19">
    <source>
        <dbReference type="EMBL" id="RKN25160.1"/>
    </source>
</evidence>
<dbReference type="SMART" id="SM00091">
    <property type="entry name" value="PAS"/>
    <property type="match status" value="2"/>
</dbReference>
<evidence type="ECO:0000313" key="18">
    <source>
        <dbReference type="EMBL" id="RKN10897.1"/>
    </source>
</evidence>
<dbReference type="InterPro" id="IPR013656">
    <property type="entry name" value="PAS_4"/>
</dbReference>